<reference evidence="1 2" key="1">
    <citation type="submission" date="2019-02" db="EMBL/GenBank/DDBJ databases">
        <title>Deep-cultivation of Planctomycetes and their phenomic and genomic characterization uncovers novel biology.</title>
        <authorList>
            <person name="Wiegand S."/>
            <person name="Jogler M."/>
            <person name="Boedeker C."/>
            <person name="Pinto D."/>
            <person name="Vollmers J."/>
            <person name="Rivas-Marin E."/>
            <person name="Kohn T."/>
            <person name="Peeters S.H."/>
            <person name="Heuer A."/>
            <person name="Rast P."/>
            <person name="Oberbeckmann S."/>
            <person name="Bunk B."/>
            <person name="Jeske O."/>
            <person name="Meyerdierks A."/>
            <person name="Storesund J.E."/>
            <person name="Kallscheuer N."/>
            <person name="Luecker S."/>
            <person name="Lage O.M."/>
            <person name="Pohl T."/>
            <person name="Merkel B.J."/>
            <person name="Hornburger P."/>
            <person name="Mueller R.-W."/>
            <person name="Bruemmer F."/>
            <person name="Labrenz M."/>
            <person name="Spormann A.M."/>
            <person name="Op den Camp H."/>
            <person name="Overmann J."/>
            <person name="Amann R."/>
            <person name="Jetten M.S.M."/>
            <person name="Mascher T."/>
            <person name="Medema M.H."/>
            <person name="Devos D.P."/>
            <person name="Kaster A.-K."/>
            <person name="Ovreas L."/>
            <person name="Rohde M."/>
            <person name="Galperin M.Y."/>
            <person name="Jogler C."/>
        </authorList>
    </citation>
    <scope>NUCLEOTIDE SEQUENCE [LARGE SCALE GENOMIC DNA]</scope>
    <source>
        <strain evidence="1 2">Pan153</strain>
    </source>
</reference>
<dbReference type="InterPro" id="IPR006311">
    <property type="entry name" value="TAT_signal"/>
</dbReference>
<dbReference type="OrthoDB" id="127333at2"/>
<organism evidence="1 2">
    <name type="scientific">Gimesia panareensis</name>
    <dbReference type="NCBI Taxonomy" id="2527978"/>
    <lineage>
        <taxon>Bacteria</taxon>
        <taxon>Pseudomonadati</taxon>
        <taxon>Planctomycetota</taxon>
        <taxon>Planctomycetia</taxon>
        <taxon>Planctomycetales</taxon>
        <taxon>Planctomycetaceae</taxon>
        <taxon>Gimesia</taxon>
    </lineage>
</organism>
<accession>A0A518FLG0</accession>
<gene>
    <name evidence="1" type="ORF">Pan153_17950</name>
</gene>
<dbReference type="Proteomes" id="UP000320839">
    <property type="component" value="Chromosome"/>
</dbReference>
<dbReference type="AlphaFoldDB" id="A0A518FLG0"/>
<dbReference type="InterPro" id="IPR017850">
    <property type="entry name" value="Alkaline_phosphatase_core_sf"/>
</dbReference>
<dbReference type="PANTHER" id="PTHR43737:SF1">
    <property type="entry name" value="DUF1501 DOMAIN-CONTAINING PROTEIN"/>
    <property type="match status" value="1"/>
</dbReference>
<evidence type="ECO:0000313" key="1">
    <source>
        <dbReference type="EMBL" id="QDV17160.1"/>
    </source>
</evidence>
<dbReference type="InterPro" id="IPR010869">
    <property type="entry name" value="DUF1501"/>
</dbReference>
<dbReference type="Pfam" id="PF07394">
    <property type="entry name" value="DUF1501"/>
    <property type="match status" value="1"/>
</dbReference>
<dbReference type="EMBL" id="CP036317">
    <property type="protein sequence ID" value="QDV17160.1"/>
    <property type="molecule type" value="Genomic_DNA"/>
</dbReference>
<name>A0A518FLG0_9PLAN</name>
<dbReference type="RefSeq" id="WP_145455154.1">
    <property type="nucleotide sequence ID" value="NZ_CP036317.1"/>
</dbReference>
<dbReference type="SUPFAM" id="SSF53649">
    <property type="entry name" value="Alkaline phosphatase-like"/>
    <property type="match status" value="1"/>
</dbReference>
<proteinExistence type="predicted"/>
<dbReference type="PANTHER" id="PTHR43737">
    <property type="entry name" value="BLL7424 PROTEIN"/>
    <property type="match status" value="1"/>
</dbReference>
<protein>
    <recommendedName>
        <fullName evidence="3">Sulfatase</fullName>
    </recommendedName>
</protein>
<sequence length="456" mass="49928">MNFQFCSNTARVTSRRSFLQQTAAGFGWLAFSALKAQRAAGNKSTGNPLAPKKPHFAARAKRVIFLFMEGGPSHLDSFDWRPELARVGGDAKSRYLAPVFGFKPRGESGLMISDAYPHLAQQADELCLLNGMQTNNPGHHQAVVALHTGNENFVRPSVGAWVTYGLGSEADSLPGFVTIDPIVDKGGAANYGSAFLPATFQGTRLGSASRGLPNIRNRSLSGDDQRKQLDFVQRANRRLLKQDASNPEIEGLIESAELAFRMQSSVPETLDLSRETQETQRLYGLDDPRTARFGTQCLMARRLAEQGVRFIQLTSNGWDHHSKMREAFEFKATATDKPIAGLIADLKQRDLLRDTLLVWGGEFGRQAGPDNNGGRGHNNKGFTMWMAGGGVKGGLRYGSTDELGREAVAGKMGTHDLHATILHLLGLDHEQLTYHYSGRDFRLTDVSGTVAHDIMS</sequence>
<evidence type="ECO:0008006" key="3">
    <source>
        <dbReference type="Google" id="ProtNLM"/>
    </source>
</evidence>
<dbReference type="PROSITE" id="PS51318">
    <property type="entry name" value="TAT"/>
    <property type="match status" value="1"/>
</dbReference>
<evidence type="ECO:0000313" key="2">
    <source>
        <dbReference type="Proteomes" id="UP000320839"/>
    </source>
</evidence>